<keyword evidence="2" id="KW-0378">Hydrolase</keyword>
<dbReference type="PANTHER" id="PTHR12159">
    <property type="entry name" value="G/T AND G/U MISMATCH-SPECIFIC DNA GLYCOSYLASE"/>
    <property type="match status" value="1"/>
</dbReference>
<reference evidence="6" key="1">
    <citation type="submission" date="2019-07" db="EMBL/GenBank/DDBJ databases">
        <authorList>
            <person name="Palmer J.M."/>
        </authorList>
    </citation>
    <scope>NUCLEOTIDE SEQUENCE</scope>
    <source>
        <strain evidence="6">PC9</strain>
    </source>
</reference>
<dbReference type="CDD" id="cd10028">
    <property type="entry name" value="UDG-F2_TDG_MUG"/>
    <property type="match status" value="1"/>
</dbReference>
<evidence type="ECO:0000256" key="3">
    <source>
        <dbReference type="ARBA" id="ARBA00023204"/>
    </source>
</evidence>
<protein>
    <recommendedName>
        <fullName evidence="5">Uracil-DNA glycosylase-like domain-containing protein</fullName>
    </recommendedName>
</protein>
<comment type="caution">
    <text evidence="6">The sequence shown here is derived from an EMBL/GenBank/DDBJ whole genome shotgun (WGS) entry which is preliminary data.</text>
</comment>
<dbReference type="EMBL" id="JACETU010000002">
    <property type="protein sequence ID" value="KAF7436076.1"/>
    <property type="molecule type" value="Genomic_DNA"/>
</dbReference>
<proteinExistence type="predicted"/>
<dbReference type="InterPro" id="IPR005122">
    <property type="entry name" value="Uracil-DNA_glycosylase-like"/>
</dbReference>
<dbReference type="Gene3D" id="3.40.470.10">
    <property type="entry name" value="Uracil-DNA glycosylase-like domain"/>
    <property type="match status" value="1"/>
</dbReference>
<dbReference type="RefSeq" id="XP_036633975.1">
    <property type="nucleotide sequence ID" value="XM_036772502.1"/>
</dbReference>
<dbReference type="GeneID" id="59372720"/>
<dbReference type="SUPFAM" id="SSF52141">
    <property type="entry name" value="Uracil-DNA glycosylase-like"/>
    <property type="match status" value="1"/>
</dbReference>
<keyword evidence="1" id="KW-0227">DNA damage</keyword>
<organism evidence="6 7">
    <name type="scientific">Pleurotus ostreatus</name>
    <name type="common">Oyster mushroom</name>
    <name type="synonym">White-rot fungus</name>
    <dbReference type="NCBI Taxonomy" id="5322"/>
    <lineage>
        <taxon>Eukaryota</taxon>
        <taxon>Fungi</taxon>
        <taxon>Dikarya</taxon>
        <taxon>Basidiomycota</taxon>
        <taxon>Agaricomycotina</taxon>
        <taxon>Agaricomycetes</taxon>
        <taxon>Agaricomycetidae</taxon>
        <taxon>Agaricales</taxon>
        <taxon>Pleurotineae</taxon>
        <taxon>Pleurotaceae</taxon>
        <taxon>Pleurotus</taxon>
    </lineage>
</organism>
<gene>
    <name evidence="6" type="ORF">PC9H_002902</name>
</gene>
<feature type="compositionally biased region" description="Low complexity" evidence="4">
    <location>
        <begin position="26"/>
        <end position="36"/>
    </location>
</feature>
<evidence type="ECO:0000256" key="1">
    <source>
        <dbReference type="ARBA" id="ARBA00022763"/>
    </source>
</evidence>
<dbReference type="PANTHER" id="PTHR12159:SF9">
    <property type="entry name" value="G_T MISMATCH-SPECIFIC THYMINE DNA GLYCOSYLASE"/>
    <property type="match status" value="1"/>
</dbReference>
<feature type="domain" description="Uracil-DNA glycosylase-like" evidence="5">
    <location>
        <begin position="117"/>
        <end position="291"/>
    </location>
</feature>
<dbReference type="GO" id="GO:0006285">
    <property type="term" value="P:base-excision repair, AP site formation"/>
    <property type="evidence" value="ECO:0007669"/>
    <property type="project" value="InterPro"/>
</dbReference>
<feature type="region of interest" description="Disordered" evidence="4">
    <location>
        <begin position="71"/>
        <end position="100"/>
    </location>
</feature>
<evidence type="ECO:0000313" key="7">
    <source>
        <dbReference type="Proteomes" id="UP000623687"/>
    </source>
</evidence>
<evidence type="ECO:0000313" key="6">
    <source>
        <dbReference type="EMBL" id="KAF7436076.1"/>
    </source>
</evidence>
<evidence type="ECO:0000256" key="4">
    <source>
        <dbReference type="SAM" id="MobiDB-lite"/>
    </source>
</evidence>
<feature type="region of interest" description="Disordered" evidence="4">
    <location>
        <begin position="25"/>
        <end position="49"/>
    </location>
</feature>
<dbReference type="VEuPathDB" id="FungiDB:PC9H_002902"/>
<dbReference type="GO" id="GO:0004844">
    <property type="term" value="F:uracil DNA N-glycosylase activity"/>
    <property type="evidence" value="ECO:0007669"/>
    <property type="project" value="TreeGrafter"/>
</dbReference>
<dbReference type="InterPro" id="IPR015637">
    <property type="entry name" value="MUG/TDG"/>
</dbReference>
<dbReference type="GO" id="GO:0008263">
    <property type="term" value="F:pyrimidine-specific mismatch base pair DNA N-glycosylase activity"/>
    <property type="evidence" value="ECO:0007669"/>
    <property type="project" value="TreeGrafter"/>
</dbReference>
<accession>A0A8H7A1C2</accession>
<evidence type="ECO:0000256" key="2">
    <source>
        <dbReference type="ARBA" id="ARBA00022801"/>
    </source>
</evidence>
<sequence length="324" mass="35534">MEPEANGDKESKILLALKTKYEYLPTSTGTKSSGSTARPSPYAYSPRRLSRIIKKEEHSVTVQESLEEELVEQEMAVAGPSKSSPSPKKKRRQGKRGYAPPETYAHLSNLTDCLKFELDVVFCGINPGRLSAQVGHHFANPNNHFWKALAASGFTSKRIPPHEDMTLPDLFNIGLTDLVERPTSGESELSAAEKAASVLSLLSKIAHFRPRIVAFVGLGIAKVVELGALKLNNSMPSNKGFKLAPGLQSFKLVYADTQGWQVGETLFYAMPSSSGAVSQYQLTDKVKIMEDVRDVLEKVKARTLDTSSKNSITPKQLPDFTPLL</sequence>
<dbReference type="InterPro" id="IPR036895">
    <property type="entry name" value="Uracil-DNA_glycosylase-like_sf"/>
</dbReference>
<keyword evidence="7" id="KW-1185">Reference proteome</keyword>
<dbReference type="AlphaFoldDB" id="A0A8H7A1C2"/>
<dbReference type="Pfam" id="PF03167">
    <property type="entry name" value="UDG"/>
    <property type="match status" value="1"/>
</dbReference>
<keyword evidence="3" id="KW-0234">DNA repair</keyword>
<dbReference type="OrthoDB" id="565731at2759"/>
<dbReference type="Proteomes" id="UP000623687">
    <property type="component" value="Unassembled WGS sequence"/>
</dbReference>
<name>A0A8H7A1C2_PLEOS</name>
<evidence type="ECO:0000259" key="5">
    <source>
        <dbReference type="Pfam" id="PF03167"/>
    </source>
</evidence>